<comment type="caution">
    <text evidence="1">The sequence shown here is derived from an EMBL/GenBank/DDBJ whole genome shotgun (WGS) entry which is preliminary data.</text>
</comment>
<protein>
    <submittedName>
        <fullName evidence="1">Uncharacterized protein</fullName>
    </submittedName>
</protein>
<dbReference type="AlphaFoldDB" id="A0A5B7CTR1"/>
<dbReference type="Proteomes" id="UP000324222">
    <property type="component" value="Unassembled WGS sequence"/>
</dbReference>
<proteinExistence type="predicted"/>
<keyword evidence="2" id="KW-1185">Reference proteome</keyword>
<reference evidence="1 2" key="1">
    <citation type="submission" date="2019-05" db="EMBL/GenBank/DDBJ databases">
        <title>Another draft genome of Portunus trituberculatus and its Hox gene families provides insights of decapod evolution.</title>
        <authorList>
            <person name="Jeong J.-H."/>
            <person name="Song I."/>
            <person name="Kim S."/>
            <person name="Choi T."/>
            <person name="Kim D."/>
            <person name="Ryu S."/>
            <person name="Kim W."/>
        </authorList>
    </citation>
    <scope>NUCLEOTIDE SEQUENCE [LARGE SCALE GENOMIC DNA]</scope>
    <source>
        <tissue evidence="1">Muscle</tissue>
    </source>
</reference>
<organism evidence="1 2">
    <name type="scientific">Portunus trituberculatus</name>
    <name type="common">Swimming crab</name>
    <name type="synonym">Neptunus trituberculatus</name>
    <dbReference type="NCBI Taxonomy" id="210409"/>
    <lineage>
        <taxon>Eukaryota</taxon>
        <taxon>Metazoa</taxon>
        <taxon>Ecdysozoa</taxon>
        <taxon>Arthropoda</taxon>
        <taxon>Crustacea</taxon>
        <taxon>Multicrustacea</taxon>
        <taxon>Malacostraca</taxon>
        <taxon>Eumalacostraca</taxon>
        <taxon>Eucarida</taxon>
        <taxon>Decapoda</taxon>
        <taxon>Pleocyemata</taxon>
        <taxon>Brachyura</taxon>
        <taxon>Eubrachyura</taxon>
        <taxon>Portunoidea</taxon>
        <taxon>Portunidae</taxon>
        <taxon>Portuninae</taxon>
        <taxon>Portunus</taxon>
    </lineage>
</organism>
<name>A0A5B7CTR1_PORTR</name>
<dbReference type="EMBL" id="VSRR010000226">
    <property type="protein sequence ID" value="MPC12615.1"/>
    <property type="molecule type" value="Genomic_DNA"/>
</dbReference>
<evidence type="ECO:0000313" key="1">
    <source>
        <dbReference type="EMBL" id="MPC12615.1"/>
    </source>
</evidence>
<accession>A0A5B7CTR1</accession>
<sequence length="62" mass="7164">MNKAKKETKIPTSQQENQQEEVFYAAAGRVYDITQQVYPGHSFMVMLMTLEHKSIEKTSKVD</sequence>
<evidence type="ECO:0000313" key="2">
    <source>
        <dbReference type="Proteomes" id="UP000324222"/>
    </source>
</evidence>
<gene>
    <name evidence="1" type="ORF">E2C01_005318</name>
</gene>